<dbReference type="Pfam" id="PF13561">
    <property type="entry name" value="adh_short_C2"/>
    <property type="match status" value="1"/>
</dbReference>
<gene>
    <name evidence="1" type="ORF">OSB1V03_LOCUS2063</name>
</gene>
<dbReference type="PRINTS" id="PR00081">
    <property type="entry name" value="GDHRDH"/>
</dbReference>
<dbReference type="OrthoDB" id="47007at2759"/>
<dbReference type="AlphaFoldDB" id="A0A7R9PVP4"/>
<dbReference type="EMBL" id="OC855249">
    <property type="protein sequence ID" value="CAD7621592.1"/>
    <property type="molecule type" value="Genomic_DNA"/>
</dbReference>
<dbReference type="InterPro" id="IPR036291">
    <property type="entry name" value="NAD(P)-bd_dom_sf"/>
</dbReference>
<dbReference type="PANTHER" id="PTHR43975:SF2">
    <property type="entry name" value="EG:BACR7A4.14 PROTEIN-RELATED"/>
    <property type="match status" value="1"/>
</dbReference>
<sequence>KDIEELVAKTIAEFGKIDILVNNAAVGPTASFGDPEYLNSYDWVMNVNVRSVQVLTQLALSYLEITKGNIINISSIAGTIPSAARFPYHMSKCALNMFTKCLALGLGPKGVRVNCITLGPIRSHSMDSNAKYKDNEAALERHCEANYPLRRIGEVEDVVEAVAYLASHKSSYITGAILPTPKQLYALNSVCPLAEYTRAPIDCHLEVVDTLAQIEDNVFEKRHVFQIPGGHRWRHK</sequence>
<evidence type="ECO:0000313" key="1">
    <source>
        <dbReference type="EMBL" id="CAD7621592.1"/>
    </source>
</evidence>
<dbReference type="PRINTS" id="PR00080">
    <property type="entry name" value="SDRFAMILY"/>
</dbReference>
<accession>A0A7R9PVP4</accession>
<name>A0A7R9PVP4_9ACAR</name>
<reference evidence="1" key="1">
    <citation type="submission" date="2020-11" db="EMBL/GenBank/DDBJ databases">
        <authorList>
            <person name="Tran Van P."/>
        </authorList>
    </citation>
    <scope>NUCLEOTIDE SEQUENCE</scope>
</reference>
<organism evidence="1">
    <name type="scientific">Medioppia subpectinata</name>
    <dbReference type="NCBI Taxonomy" id="1979941"/>
    <lineage>
        <taxon>Eukaryota</taxon>
        <taxon>Metazoa</taxon>
        <taxon>Ecdysozoa</taxon>
        <taxon>Arthropoda</taxon>
        <taxon>Chelicerata</taxon>
        <taxon>Arachnida</taxon>
        <taxon>Acari</taxon>
        <taxon>Acariformes</taxon>
        <taxon>Sarcoptiformes</taxon>
        <taxon>Oribatida</taxon>
        <taxon>Brachypylina</taxon>
        <taxon>Oppioidea</taxon>
        <taxon>Oppiidae</taxon>
        <taxon>Medioppia</taxon>
    </lineage>
</organism>
<dbReference type="EMBL" id="CAJPIZ010000674">
    <property type="protein sequence ID" value="CAG2102022.1"/>
    <property type="molecule type" value="Genomic_DNA"/>
</dbReference>
<keyword evidence="2" id="KW-1185">Reference proteome</keyword>
<protein>
    <submittedName>
        <fullName evidence="1">Uncharacterized protein</fullName>
    </submittedName>
</protein>
<proteinExistence type="predicted"/>
<evidence type="ECO:0000313" key="2">
    <source>
        <dbReference type="Proteomes" id="UP000759131"/>
    </source>
</evidence>
<feature type="non-terminal residue" evidence="1">
    <location>
        <position position="1"/>
    </location>
</feature>
<dbReference type="Gene3D" id="3.40.50.720">
    <property type="entry name" value="NAD(P)-binding Rossmann-like Domain"/>
    <property type="match status" value="1"/>
</dbReference>
<dbReference type="Proteomes" id="UP000759131">
    <property type="component" value="Unassembled WGS sequence"/>
</dbReference>
<dbReference type="PANTHER" id="PTHR43975">
    <property type="entry name" value="ZGC:101858"/>
    <property type="match status" value="1"/>
</dbReference>
<dbReference type="SUPFAM" id="SSF51735">
    <property type="entry name" value="NAD(P)-binding Rossmann-fold domains"/>
    <property type="match status" value="1"/>
</dbReference>
<dbReference type="InterPro" id="IPR002347">
    <property type="entry name" value="SDR_fam"/>
</dbReference>